<dbReference type="AlphaFoldDB" id="A0A1C6VUJ7"/>
<dbReference type="InterPro" id="IPR027598">
    <property type="entry name" value="Amphi-Trp_dom"/>
</dbReference>
<evidence type="ECO:0000259" key="2">
    <source>
        <dbReference type="Pfam" id="PF20068"/>
    </source>
</evidence>
<dbReference type="OrthoDB" id="4762642at2"/>
<dbReference type="EMBL" id="CP109071">
    <property type="protein sequence ID" value="WSA31206.1"/>
    <property type="molecule type" value="Genomic_DNA"/>
</dbReference>
<evidence type="ECO:0000313" key="4">
    <source>
        <dbReference type="EMBL" id="WSA31206.1"/>
    </source>
</evidence>
<organism evidence="3 5">
    <name type="scientific">Micromonospora peucetia</name>
    <dbReference type="NCBI Taxonomy" id="47871"/>
    <lineage>
        <taxon>Bacteria</taxon>
        <taxon>Bacillati</taxon>
        <taxon>Actinomycetota</taxon>
        <taxon>Actinomycetes</taxon>
        <taxon>Micromonosporales</taxon>
        <taxon>Micromonosporaceae</taxon>
        <taxon>Micromonospora</taxon>
    </lineage>
</organism>
<evidence type="ECO:0000256" key="1">
    <source>
        <dbReference type="SAM" id="MobiDB-lite"/>
    </source>
</evidence>
<evidence type="ECO:0000313" key="3">
    <source>
        <dbReference type="EMBL" id="SCL70018.1"/>
    </source>
</evidence>
<protein>
    <submittedName>
        <fullName evidence="3">Amphi-Trp domain-containing protein</fullName>
    </submittedName>
</protein>
<dbReference type="EMBL" id="FMIC01000002">
    <property type="protein sequence ID" value="SCL70018.1"/>
    <property type="molecule type" value="Genomic_DNA"/>
</dbReference>
<name>A0A1C6VUJ7_9ACTN</name>
<accession>A0A1C6VUJ7</accession>
<gene>
    <name evidence="3" type="ORF">GA0070608_4204</name>
    <name evidence="4" type="ORF">OIE14_24120</name>
</gene>
<dbReference type="NCBIfam" id="TIGR04354">
    <property type="entry name" value="amphi-Trp"/>
    <property type="match status" value="1"/>
</dbReference>
<reference evidence="4 6" key="2">
    <citation type="submission" date="2022-10" db="EMBL/GenBank/DDBJ databases">
        <title>The complete genomes of actinobacterial strains from the NBC collection.</title>
        <authorList>
            <person name="Joergensen T.S."/>
            <person name="Alvarez Arevalo M."/>
            <person name="Sterndorff E.B."/>
            <person name="Faurdal D."/>
            <person name="Vuksanovic O."/>
            <person name="Mourched A.-S."/>
            <person name="Charusanti P."/>
            <person name="Shaw S."/>
            <person name="Blin K."/>
            <person name="Weber T."/>
        </authorList>
    </citation>
    <scope>NUCLEOTIDE SEQUENCE [LARGE SCALE GENOMIC DNA]</scope>
    <source>
        <strain evidence="4 6">NBC 01809</strain>
    </source>
</reference>
<evidence type="ECO:0000313" key="5">
    <source>
        <dbReference type="Proteomes" id="UP000199343"/>
    </source>
</evidence>
<proteinExistence type="predicted"/>
<reference evidence="3 5" key="1">
    <citation type="submission" date="2016-06" db="EMBL/GenBank/DDBJ databases">
        <authorList>
            <person name="Kjaerup R.B."/>
            <person name="Dalgaard T.S."/>
            <person name="Juul-Madsen H.R."/>
        </authorList>
    </citation>
    <scope>NUCLEOTIDE SEQUENCE [LARGE SCALE GENOMIC DNA]</scope>
    <source>
        <strain evidence="3 5">DSM 43363</strain>
    </source>
</reference>
<feature type="region of interest" description="Disordered" evidence="1">
    <location>
        <begin position="72"/>
        <end position="105"/>
    </location>
</feature>
<dbReference type="Pfam" id="PF20068">
    <property type="entry name" value="Amphi-Trp"/>
    <property type="match status" value="1"/>
</dbReference>
<evidence type="ECO:0000313" key="6">
    <source>
        <dbReference type="Proteomes" id="UP001334804"/>
    </source>
</evidence>
<dbReference type="Proteomes" id="UP000199343">
    <property type="component" value="Unassembled WGS sequence"/>
</dbReference>
<dbReference type="Proteomes" id="UP001334804">
    <property type="component" value="Chromosome"/>
</dbReference>
<dbReference type="RefSeq" id="WP_091630221.1">
    <property type="nucleotide sequence ID" value="NZ_CP109071.1"/>
</dbReference>
<feature type="domain" description="Amphi-Trp" evidence="2">
    <location>
        <begin position="4"/>
        <end position="76"/>
    </location>
</feature>
<sequence length="105" mass="11294">MDIYEDARTVSRADLAAWLRQLAGQLETTGHLFYGAAGTIAVADQVRCELEVEQEGTDEFSVEIEFSWVSPRTAEAVEPSAGTGAARETETKTEAPDPAESSTAE</sequence>
<keyword evidence="6" id="KW-1185">Reference proteome</keyword>